<evidence type="ECO:0000313" key="3">
    <source>
        <dbReference type="Proteomes" id="UP000054549"/>
    </source>
</evidence>
<keyword evidence="3" id="KW-1185">Reference proteome</keyword>
<dbReference type="Proteomes" id="UP000054549">
    <property type="component" value="Unassembled WGS sequence"/>
</dbReference>
<accession>A0A0C2WKV9</accession>
<dbReference type="OrthoDB" id="2798624at2759"/>
<organism evidence="2 3">
    <name type="scientific">Amanita muscaria (strain Koide BX008)</name>
    <dbReference type="NCBI Taxonomy" id="946122"/>
    <lineage>
        <taxon>Eukaryota</taxon>
        <taxon>Fungi</taxon>
        <taxon>Dikarya</taxon>
        <taxon>Basidiomycota</taxon>
        <taxon>Agaricomycotina</taxon>
        <taxon>Agaricomycetes</taxon>
        <taxon>Agaricomycetidae</taxon>
        <taxon>Agaricales</taxon>
        <taxon>Pluteineae</taxon>
        <taxon>Amanitaceae</taxon>
        <taxon>Amanita</taxon>
    </lineage>
</organism>
<sequence>VDSAKQDCQNLLVVKELQLVQANRFISALTSINLREPVLQRAHTALKNGKEADATLVASIKEAAKKNDTPWATIIPAVVGERPSDLYLNAIQRCAKLEALLQESEKKRRFWKMKAKAHALHRETITPSSSSLSLV</sequence>
<dbReference type="EMBL" id="KN818274">
    <property type="protein sequence ID" value="KIL62187.1"/>
    <property type="molecule type" value="Genomic_DNA"/>
</dbReference>
<keyword evidence="1" id="KW-0175">Coiled coil</keyword>
<name>A0A0C2WKV9_AMAMK</name>
<dbReference type="InParanoid" id="A0A0C2WKV9"/>
<feature type="non-terminal residue" evidence="2">
    <location>
        <position position="1"/>
    </location>
</feature>
<proteinExistence type="predicted"/>
<gene>
    <name evidence="2" type="ORF">M378DRAFT_42192</name>
</gene>
<dbReference type="STRING" id="946122.A0A0C2WKV9"/>
<feature type="non-terminal residue" evidence="2">
    <location>
        <position position="135"/>
    </location>
</feature>
<reference evidence="2 3" key="1">
    <citation type="submission" date="2014-04" db="EMBL/GenBank/DDBJ databases">
        <title>Evolutionary Origins and Diversification of the Mycorrhizal Mutualists.</title>
        <authorList>
            <consortium name="DOE Joint Genome Institute"/>
            <consortium name="Mycorrhizal Genomics Consortium"/>
            <person name="Kohler A."/>
            <person name="Kuo A."/>
            <person name="Nagy L.G."/>
            <person name="Floudas D."/>
            <person name="Copeland A."/>
            <person name="Barry K.W."/>
            <person name="Cichocki N."/>
            <person name="Veneault-Fourrey C."/>
            <person name="LaButti K."/>
            <person name="Lindquist E.A."/>
            <person name="Lipzen A."/>
            <person name="Lundell T."/>
            <person name="Morin E."/>
            <person name="Murat C."/>
            <person name="Riley R."/>
            <person name="Ohm R."/>
            <person name="Sun H."/>
            <person name="Tunlid A."/>
            <person name="Henrissat B."/>
            <person name="Grigoriev I.V."/>
            <person name="Hibbett D.S."/>
            <person name="Martin F."/>
        </authorList>
    </citation>
    <scope>NUCLEOTIDE SEQUENCE [LARGE SCALE GENOMIC DNA]</scope>
    <source>
        <strain evidence="2 3">Koide BX008</strain>
    </source>
</reference>
<dbReference type="HOGENOM" id="CLU_1890650_0_0_1"/>
<evidence type="ECO:0000256" key="1">
    <source>
        <dbReference type="SAM" id="Coils"/>
    </source>
</evidence>
<dbReference type="AlphaFoldDB" id="A0A0C2WKV9"/>
<evidence type="ECO:0000313" key="2">
    <source>
        <dbReference type="EMBL" id="KIL62187.1"/>
    </source>
</evidence>
<feature type="coiled-coil region" evidence="1">
    <location>
        <begin position="87"/>
        <end position="114"/>
    </location>
</feature>
<protein>
    <submittedName>
        <fullName evidence="2">Uncharacterized protein</fullName>
    </submittedName>
</protein>